<organism evidence="1">
    <name type="scientific">Brugia timori</name>
    <dbReference type="NCBI Taxonomy" id="42155"/>
    <lineage>
        <taxon>Eukaryota</taxon>
        <taxon>Metazoa</taxon>
        <taxon>Ecdysozoa</taxon>
        <taxon>Nematoda</taxon>
        <taxon>Chromadorea</taxon>
        <taxon>Rhabditida</taxon>
        <taxon>Spirurina</taxon>
        <taxon>Spiruromorpha</taxon>
        <taxon>Filarioidea</taxon>
        <taxon>Onchocercidae</taxon>
        <taxon>Brugia</taxon>
    </lineage>
</organism>
<dbReference type="WBParaSite" id="BTMF_0000257101-mRNA-1">
    <property type="protein sequence ID" value="BTMF_0000257101-mRNA-1"/>
    <property type="gene ID" value="BTMF_0000257101"/>
</dbReference>
<reference evidence="1" key="1">
    <citation type="submission" date="2017-02" db="UniProtKB">
        <authorList>
            <consortium name="WormBaseParasite"/>
        </authorList>
    </citation>
    <scope>IDENTIFICATION</scope>
</reference>
<protein>
    <submittedName>
        <fullName evidence="1">MSP domain-containing protein</fullName>
    </submittedName>
</protein>
<name>A0A0R3Q8B3_9BILA</name>
<evidence type="ECO:0000313" key="1">
    <source>
        <dbReference type="WBParaSite" id="BTMF_0000257101-mRNA-1"/>
    </source>
</evidence>
<accession>A0A0R3Q8B3</accession>
<sequence>WPSPSRAKYSATNFRALSRTDSVTLSSVSPTRFNSFSNIVCVSFRKTYLSSADANFSFRIGSNMPPTYFTISALNVARVSIVVVSAEAFPPSDSSGKVQTDSLVSLL</sequence>
<proteinExistence type="predicted"/>
<dbReference type="AlphaFoldDB" id="A0A0R3Q8B3"/>